<dbReference type="AlphaFoldDB" id="A0A8B8K055"/>
<dbReference type="OrthoDB" id="4781at2759"/>
<evidence type="ECO:0000313" key="11">
    <source>
        <dbReference type="Proteomes" id="UP000694853"/>
    </source>
</evidence>
<organism evidence="11 12">
    <name type="scientific">Abrus precatorius</name>
    <name type="common">Indian licorice</name>
    <name type="synonym">Glycine abrus</name>
    <dbReference type="NCBI Taxonomy" id="3816"/>
    <lineage>
        <taxon>Eukaryota</taxon>
        <taxon>Viridiplantae</taxon>
        <taxon>Streptophyta</taxon>
        <taxon>Embryophyta</taxon>
        <taxon>Tracheophyta</taxon>
        <taxon>Spermatophyta</taxon>
        <taxon>Magnoliopsida</taxon>
        <taxon>eudicotyledons</taxon>
        <taxon>Gunneridae</taxon>
        <taxon>Pentapetalae</taxon>
        <taxon>rosids</taxon>
        <taxon>fabids</taxon>
        <taxon>Fabales</taxon>
        <taxon>Fabaceae</taxon>
        <taxon>Papilionoideae</taxon>
        <taxon>50 kb inversion clade</taxon>
        <taxon>NPAAA clade</taxon>
        <taxon>indigoferoid/millettioid clade</taxon>
        <taxon>Abreae</taxon>
        <taxon>Abrus</taxon>
    </lineage>
</organism>
<protein>
    <recommendedName>
        <fullName evidence="9">Xyloglucan endotransglucosylase/hydrolase</fullName>
        <ecNumber evidence="9">2.4.1.207</ecNumber>
    </recommendedName>
</protein>
<dbReference type="KEGG" id="aprc:113850752"/>
<keyword evidence="7 9" id="KW-0326">Glycosidase</keyword>
<dbReference type="PROSITE" id="PS51257">
    <property type="entry name" value="PROKAR_LIPOPROTEIN"/>
    <property type="match status" value="1"/>
</dbReference>
<dbReference type="InterPro" id="IPR016455">
    <property type="entry name" value="XTH"/>
</dbReference>
<dbReference type="GO" id="GO:0048046">
    <property type="term" value="C:apoplast"/>
    <property type="evidence" value="ECO:0007669"/>
    <property type="project" value="UniProtKB-SubCell"/>
</dbReference>
<name>A0A8B8K055_ABRPR</name>
<accession>A0A8B8K055</accession>
<evidence type="ECO:0000313" key="12">
    <source>
        <dbReference type="RefSeq" id="XP_027337100.1"/>
    </source>
</evidence>
<keyword evidence="9" id="KW-0732">Signal</keyword>
<dbReference type="Pfam" id="PF06955">
    <property type="entry name" value="XET_C"/>
    <property type="match status" value="1"/>
</dbReference>
<proteinExistence type="inferred from homology"/>
<comment type="subcellular location">
    <subcellularLocation>
        <location evidence="9">Secreted</location>
        <location evidence="9">Cell wall</location>
    </subcellularLocation>
    <subcellularLocation>
        <location evidence="9">Secreted</location>
        <location evidence="9">Extracellular space</location>
        <location evidence="9">Apoplast</location>
    </subcellularLocation>
</comment>
<comment type="PTM">
    <text evidence="9">Contains at least one intrachain disulfide bond essential for its enzymatic activity.</text>
</comment>
<dbReference type="SUPFAM" id="SSF49899">
    <property type="entry name" value="Concanavalin A-like lectins/glucanases"/>
    <property type="match status" value="1"/>
</dbReference>
<keyword evidence="4 9" id="KW-0808">Transferase</keyword>
<feature type="chain" id="PRO_5034841015" description="Xyloglucan endotransglucosylase/hydrolase" evidence="9">
    <location>
        <begin position="29"/>
        <end position="288"/>
    </location>
</feature>
<dbReference type="GO" id="GO:0004553">
    <property type="term" value="F:hydrolase activity, hydrolyzing O-glycosyl compounds"/>
    <property type="evidence" value="ECO:0007669"/>
    <property type="project" value="InterPro"/>
</dbReference>
<dbReference type="Pfam" id="PF00722">
    <property type="entry name" value="Glyco_hydro_16"/>
    <property type="match status" value="1"/>
</dbReference>
<dbReference type="GO" id="GO:0042546">
    <property type="term" value="P:cell wall biogenesis"/>
    <property type="evidence" value="ECO:0007669"/>
    <property type="project" value="InterPro"/>
</dbReference>
<dbReference type="PIRSF" id="PIRSF005604">
    <property type="entry name" value="XET"/>
    <property type="match status" value="1"/>
</dbReference>
<evidence type="ECO:0000259" key="10">
    <source>
        <dbReference type="PROSITE" id="PS51762"/>
    </source>
</evidence>
<dbReference type="Proteomes" id="UP000694853">
    <property type="component" value="Unplaced"/>
</dbReference>
<evidence type="ECO:0000256" key="6">
    <source>
        <dbReference type="ARBA" id="ARBA00023157"/>
    </source>
</evidence>
<dbReference type="PANTHER" id="PTHR31062">
    <property type="entry name" value="XYLOGLUCAN ENDOTRANSGLUCOSYLASE/HYDROLASE PROTEIN 8-RELATED"/>
    <property type="match status" value="1"/>
</dbReference>
<dbReference type="Gene3D" id="2.60.120.200">
    <property type="match status" value="1"/>
</dbReference>
<evidence type="ECO:0000256" key="1">
    <source>
        <dbReference type="ARBA" id="ARBA00022512"/>
    </source>
</evidence>
<keyword evidence="9" id="KW-0961">Cell wall biogenesis/degradation</keyword>
<reference evidence="12" key="2">
    <citation type="submission" date="2025-08" db="UniProtKB">
        <authorList>
            <consortium name="RefSeq"/>
        </authorList>
    </citation>
    <scope>IDENTIFICATION</scope>
    <source>
        <tissue evidence="12">Young leaves</tissue>
    </source>
</reference>
<dbReference type="InterPro" id="IPR000757">
    <property type="entry name" value="Beta-glucanase-like"/>
</dbReference>
<evidence type="ECO:0000256" key="9">
    <source>
        <dbReference type="RuleBase" id="RU361120"/>
    </source>
</evidence>
<feature type="active site" description="Proton donor" evidence="8">
    <location>
        <position position="111"/>
    </location>
</feature>
<dbReference type="RefSeq" id="XP_027337100.1">
    <property type="nucleotide sequence ID" value="XM_027481299.1"/>
</dbReference>
<dbReference type="GO" id="GO:0010411">
    <property type="term" value="P:xyloglucan metabolic process"/>
    <property type="evidence" value="ECO:0007669"/>
    <property type="project" value="InterPro"/>
</dbReference>
<dbReference type="InterPro" id="IPR013320">
    <property type="entry name" value="ConA-like_dom_sf"/>
</dbReference>
<dbReference type="InterPro" id="IPR010713">
    <property type="entry name" value="XET_C"/>
</dbReference>
<evidence type="ECO:0000256" key="7">
    <source>
        <dbReference type="ARBA" id="ARBA00023295"/>
    </source>
</evidence>
<comment type="similarity">
    <text evidence="9">Belongs to the glycosyl hydrolase 16 family.</text>
</comment>
<keyword evidence="11" id="KW-1185">Reference proteome</keyword>
<evidence type="ECO:0000256" key="8">
    <source>
        <dbReference type="PIRSR" id="PIRSR005604-1"/>
    </source>
</evidence>
<keyword evidence="3 9" id="KW-0964">Secreted</keyword>
<dbReference type="GeneID" id="113850752"/>
<sequence>MIFSYLRYLNVFLLFLIGCNFLARGSTSGEISYDQNYAVIYGGSHFVPLNQGKEIQLILDNTSGAGFGSKMKYGSGYFHMRMKVPGGDTTGVATAYYLTSHGNKHNELDFEFMGDTEGMPYKLQTNIFIDDIGDREQRIHLWFDPIADIHDYVILWNQHQIVFYVDNIPIRIYKNKTNIGVPYPSKPMKIEATLWHGEWAIEGKRKTNWSYAPFKANYQGFGVSGCEVQSLNDQHCVSDSYWWNGEKFWQLDSVQQKQYESVNQKYIVYDYCTDRRKHPTTPLDCTLN</sequence>
<feature type="signal peptide" evidence="9">
    <location>
        <begin position="1"/>
        <end position="28"/>
    </location>
</feature>
<dbReference type="EC" id="2.4.1.207" evidence="9"/>
<dbReference type="InterPro" id="IPR044791">
    <property type="entry name" value="Beta-glucanase/XTH"/>
</dbReference>
<dbReference type="GO" id="GO:0016762">
    <property type="term" value="F:xyloglucan:xyloglucosyl transferase activity"/>
    <property type="evidence" value="ECO:0007669"/>
    <property type="project" value="UniProtKB-EC"/>
</dbReference>
<evidence type="ECO:0000256" key="4">
    <source>
        <dbReference type="ARBA" id="ARBA00022679"/>
    </source>
</evidence>
<evidence type="ECO:0000256" key="2">
    <source>
        <dbReference type="ARBA" id="ARBA00022523"/>
    </source>
</evidence>
<keyword evidence="6" id="KW-1015">Disulfide bond</keyword>
<comment type="function">
    <text evidence="9">Catalyzes xyloglucan endohydrolysis (XEH) and/or endotransglycosylation (XET). Cleaves and religates xyloglucan polymers, an essential constituent of the primary cell wall, and thereby participates in cell wall construction of growing tissues.</text>
</comment>
<dbReference type="PROSITE" id="PS51762">
    <property type="entry name" value="GH16_2"/>
    <property type="match status" value="1"/>
</dbReference>
<keyword evidence="2 9" id="KW-0052">Apoplast</keyword>
<keyword evidence="5 9" id="KW-0378">Hydrolase</keyword>
<gene>
    <name evidence="12" type="primary">LOC113850752</name>
</gene>
<evidence type="ECO:0000256" key="3">
    <source>
        <dbReference type="ARBA" id="ARBA00022525"/>
    </source>
</evidence>
<dbReference type="GO" id="GO:0071555">
    <property type="term" value="P:cell wall organization"/>
    <property type="evidence" value="ECO:0007669"/>
    <property type="project" value="UniProtKB-KW"/>
</dbReference>
<evidence type="ECO:0000256" key="5">
    <source>
        <dbReference type="ARBA" id="ARBA00022801"/>
    </source>
</evidence>
<reference evidence="11" key="1">
    <citation type="journal article" date="2019" name="Toxins">
        <title>Detection of Abrin-Like and Prepropulchellin-Like Toxin Genes and Transcripts Using Whole Genome Sequencing and Full-Length Transcript Sequencing of Abrus precatorius.</title>
        <authorList>
            <person name="Hovde B.T."/>
            <person name="Daligault H.E."/>
            <person name="Hanschen E.R."/>
            <person name="Kunde Y.A."/>
            <person name="Johnson M.B."/>
            <person name="Starkenburg S.R."/>
            <person name="Johnson S.L."/>
        </authorList>
    </citation>
    <scope>NUCLEOTIDE SEQUENCE [LARGE SCALE GENOMIC DNA]</scope>
</reference>
<keyword evidence="1 9" id="KW-0134">Cell wall</keyword>
<feature type="domain" description="GH16" evidence="10">
    <location>
        <begin position="26"/>
        <end position="218"/>
    </location>
</feature>
<feature type="active site" description="Nucleophile" evidence="8">
    <location>
        <position position="107"/>
    </location>
</feature>